<feature type="transmembrane region" description="Helical" evidence="2">
    <location>
        <begin position="130"/>
        <end position="151"/>
    </location>
</feature>
<feature type="transmembrane region" description="Helical" evidence="2">
    <location>
        <begin position="361"/>
        <end position="382"/>
    </location>
</feature>
<comment type="caution">
    <text evidence="3">The sequence shown here is derived from an EMBL/GenBank/DDBJ whole genome shotgun (WGS) entry which is preliminary data.</text>
</comment>
<feature type="region of interest" description="Disordered" evidence="1">
    <location>
        <begin position="1"/>
        <end position="23"/>
    </location>
</feature>
<feature type="transmembrane region" description="Helical" evidence="2">
    <location>
        <begin position="267"/>
        <end position="288"/>
    </location>
</feature>
<dbReference type="GeneID" id="301304776"/>
<reference evidence="3 4" key="1">
    <citation type="submission" date="2015-01" db="EMBL/GenBank/DDBJ databases">
        <title>Sequencing and annotation of Micromonospora carbonacea strain JXNU-1 genome.</title>
        <authorList>
            <person name="Long Z."/>
            <person name="Huang Y."/>
            <person name="Jiang Y."/>
        </authorList>
    </citation>
    <scope>NUCLEOTIDE SEQUENCE [LARGE SCALE GENOMIC DNA]</scope>
    <source>
        <strain evidence="3 4">JXNU-1</strain>
    </source>
</reference>
<feature type="transmembrane region" description="Helical" evidence="2">
    <location>
        <begin position="504"/>
        <end position="522"/>
    </location>
</feature>
<feature type="transmembrane region" description="Helical" evidence="2">
    <location>
        <begin position="427"/>
        <end position="446"/>
    </location>
</feature>
<feature type="compositionally biased region" description="Pro residues" evidence="1">
    <location>
        <begin position="12"/>
        <end position="21"/>
    </location>
</feature>
<evidence type="ECO:0000256" key="1">
    <source>
        <dbReference type="SAM" id="MobiDB-lite"/>
    </source>
</evidence>
<evidence type="ECO:0000256" key="2">
    <source>
        <dbReference type="SAM" id="Phobius"/>
    </source>
</evidence>
<feature type="transmembrane region" description="Helical" evidence="2">
    <location>
        <begin position="101"/>
        <end position="118"/>
    </location>
</feature>
<dbReference type="RefSeq" id="WP_043962752.1">
    <property type="nucleotide sequence ID" value="NZ_JXSX01000001.1"/>
</dbReference>
<evidence type="ECO:0000313" key="4">
    <source>
        <dbReference type="Proteomes" id="UP000032254"/>
    </source>
</evidence>
<dbReference type="AlphaFoldDB" id="A0A0D0X915"/>
<feature type="transmembrane region" description="Helical" evidence="2">
    <location>
        <begin position="74"/>
        <end position="95"/>
    </location>
</feature>
<organism evidence="3 4">
    <name type="scientific">Micromonospora haikouensis</name>
    <dbReference type="NCBI Taxonomy" id="686309"/>
    <lineage>
        <taxon>Bacteria</taxon>
        <taxon>Bacillati</taxon>
        <taxon>Actinomycetota</taxon>
        <taxon>Actinomycetes</taxon>
        <taxon>Micromonosporales</taxon>
        <taxon>Micromonosporaceae</taxon>
        <taxon>Micromonospora</taxon>
    </lineage>
</organism>
<feature type="transmembrane region" description="Helical" evidence="2">
    <location>
        <begin position="458"/>
        <end position="478"/>
    </location>
</feature>
<protein>
    <submittedName>
        <fullName evidence="3">Uncharacterized protein</fullName>
    </submittedName>
</protein>
<accession>A0A0D0X915</accession>
<feature type="transmembrane region" description="Helical" evidence="2">
    <location>
        <begin position="41"/>
        <end position="62"/>
    </location>
</feature>
<dbReference type="OrthoDB" id="3336106at2"/>
<dbReference type="PATRIC" id="fig|47853.6.peg.2465"/>
<keyword evidence="2" id="KW-0812">Transmembrane</keyword>
<feature type="transmembrane region" description="Helical" evidence="2">
    <location>
        <begin position="235"/>
        <end position="255"/>
    </location>
</feature>
<gene>
    <name evidence="3" type="ORF">TK50_11635</name>
</gene>
<name>A0A0D0X915_9ACTN</name>
<proteinExistence type="predicted"/>
<evidence type="ECO:0000313" key="3">
    <source>
        <dbReference type="EMBL" id="KIR65925.1"/>
    </source>
</evidence>
<sequence>MQSQSATVVAPAGPPQPPPGHPARHARRLVGWLAAAWVGPLLAYAAGLAGLLPLVLLGLTAGLLRGGRSLLDRLVLAGALLAGATCAAGLLFSAWPWGLHPVPVAGTALTVLLGIAAATGRRPRLPRPVAADLLPVGAASLAAVAMAWPYLRAGDLAGRLAYAMTGEDNSRHLATVEGIRAVGGYLFTDPQAAARIAPEPMVWYPQGFHLTAALLDTFLRSSTAPAGPADALDHYLGWSVGAWGLLVLAVTWAARRLAGPQLDPPRALALTGAVTAACLGSELARFVVYGYPGESLGLAATVLLVAVTCRPVARTGTQVAVVGGLCVTVGFAYLMFLPVVAALAAAWLVRDRRRLRRRPRLLAVVALVAAVLTPLPAVAGLLRTDQVDNVATGGGVFPRYDAFLALAALVGAGLVVGRRLPVWRRYAGALAAAGVFAAGFLLYFRALGTDPRYYYGKTLHLLLAVLLVGAGALALLLPPPGRTVPGTRAGGGAGRRAEGRRAGARWAVAVAVVLACVGAAGLPRGTGLFAQPFGDRVTTWAAAWWSGSLARPGPAALTVRALARPPAAPGTVTVVVSDRRREGYLVTLFVSTLQGTAGASGPAVYRLPLAEPARSAAVVAAVPGPIRFLAADAAAARVVEDLLAARPELRARVSVERLP</sequence>
<keyword evidence="2" id="KW-0472">Membrane</keyword>
<feature type="transmembrane region" description="Helical" evidence="2">
    <location>
        <begin position="402"/>
        <end position="420"/>
    </location>
</feature>
<dbReference type="Proteomes" id="UP000032254">
    <property type="component" value="Unassembled WGS sequence"/>
</dbReference>
<feature type="transmembrane region" description="Helical" evidence="2">
    <location>
        <begin position="320"/>
        <end position="349"/>
    </location>
</feature>
<keyword evidence="2" id="KW-1133">Transmembrane helix</keyword>
<dbReference type="EMBL" id="JXSX01000001">
    <property type="protein sequence ID" value="KIR65925.1"/>
    <property type="molecule type" value="Genomic_DNA"/>
</dbReference>
<keyword evidence="4" id="KW-1185">Reference proteome</keyword>